<sequence length="416" mass="43424">MSSAKPLTAAAAIMVASNSRTNSSSPAPTQTTKLHGNSVPQLTELEHEIPVESIKVDSLAVMKIVKHARETVASGSTLAASGQLLGLDTAGVLNVSDAFPLPSGSLNASSEGDEGRGNQNSTARYTASILPRLSALGSDANVVGFYCSTMNGQHLATPGFIETLISMQIGPIPVASKPSSGLLTSKSKFGGKGLALVYDLTSSSEGTIQLKAYKLSKEFVDTYKTGKFDSQNLADHKLTSSNFLQEIPLTIQSSALLTAFLATLIAPSPNSNLANTVSNTENSSKLIDFVPSFSPLGLPSSSHTDSPMPLSESLSATIASIEVHNTALSTLSFQSRQLARDRAKLEPVIAKRKADNEIRAQQGLPPLPPSSEEAALQEPSRLETMCALSGIDGAAKKLTETSGLGLIRTFGSKVGV</sequence>
<comment type="similarity">
    <text evidence="4">Belongs to the eIF-3 subunit H family.</text>
</comment>
<accession>A0A9Q3IZ23</accession>
<comment type="subunit">
    <text evidence="4">Component of the eukaryotic translation initiation factor 3 (eIF-3) complex.</text>
</comment>
<feature type="domain" description="JAB1/MPN/MOV34 metalloenzyme" evidence="5">
    <location>
        <begin position="51"/>
        <end position="152"/>
    </location>
</feature>
<keyword evidence="3 4" id="KW-0648">Protein biosynthesis</keyword>
<dbReference type="GO" id="GO:0001732">
    <property type="term" value="P:formation of cytoplasmic translation initiation complex"/>
    <property type="evidence" value="ECO:0007669"/>
    <property type="project" value="UniProtKB-UniRule"/>
</dbReference>
<gene>
    <name evidence="7" type="ORF">O181_092328</name>
</gene>
<comment type="function">
    <text evidence="4">Component of the eukaryotic translation initiation factor 3 (eIF-3) complex, which is involved in protein synthesis of a specialized repertoire of mRNAs and, together with other initiation factors, stimulates binding of mRNA and methionyl-tRNAi to the 40S ribosome. The eIF-3 complex specifically targets and initiates translation of a subset of mRNAs involved in cell proliferation.</text>
</comment>
<name>A0A9Q3IZ23_9BASI</name>
<evidence type="ECO:0000256" key="1">
    <source>
        <dbReference type="ARBA" id="ARBA00022490"/>
    </source>
</evidence>
<evidence type="ECO:0000256" key="2">
    <source>
        <dbReference type="ARBA" id="ARBA00022540"/>
    </source>
</evidence>
<comment type="caution">
    <text evidence="7">The sequence shown here is derived from an EMBL/GenBank/DDBJ whole genome shotgun (WGS) entry which is preliminary data.</text>
</comment>
<dbReference type="GO" id="GO:0005852">
    <property type="term" value="C:eukaryotic translation initiation factor 3 complex"/>
    <property type="evidence" value="ECO:0007669"/>
    <property type="project" value="UniProtKB-UniRule"/>
</dbReference>
<dbReference type="GO" id="GO:0003743">
    <property type="term" value="F:translation initiation factor activity"/>
    <property type="evidence" value="ECO:0007669"/>
    <property type="project" value="UniProtKB-UniRule"/>
</dbReference>
<dbReference type="Proteomes" id="UP000765509">
    <property type="component" value="Unassembled WGS sequence"/>
</dbReference>
<dbReference type="InterPro" id="IPR050242">
    <property type="entry name" value="JAMM_MPN+_peptidase_M67A"/>
</dbReference>
<evidence type="ECO:0000256" key="4">
    <source>
        <dbReference type="HAMAP-Rule" id="MF_03007"/>
    </source>
</evidence>
<dbReference type="InterPro" id="IPR027524">
    <property type="entry name" value="eIF3h"/>
</dbReference>
<dbReference type="InterPro" id="IPR000555">
    <property type="entry name" value="JAMM/MPN+_dom"/>
</dbReference>
<dbReference type="Pfam" id="PF01398">
    <property type="entry name" value="JAB"/>
    <property type="match status" value="1"/>
</dbReference>
<feature type="domain" description="eIF3h C-terminal" evidence="6">
    <location>
        <begin position="204"/>
        <end position="272"/>
    </location>
</feature>
<dbReference type="AlphaFoldDB" id="A0A9Q3IZ23"/>
<reference evidence="7" key="1">
    <citation type="submission" date="2021-03" db="EMBL/GenBank/DDBJ databases">
        <title>Draft genome sequence of rust myrtle Austropuccinia psidii MF-1, a brazilian biotype.</title>
        <authorList>
            <person name="Quecine M.C."/>
            <person name="Pachon D.M.R."/>
            <person name="Bonatelli M.L."/>
            <person name="Correr F.H."/>
            <person name="Franceschini L.M."/>
            <person name="Leite T.F."/>
            <person name="Margarido G.R.A."/>
            <person name="Almeida C.A."/>
            <person name="Ferrarezi J.A."/>
            <person name="Labate C.A."/>
        </authorList>
    </citation>
    <scope>NUCLEOTIDE SEQUENCE</scope>
    <source>
        <strain evidence="7">MF-1</strain>
    </source>
</reference>
<comment type="subcellular location">
    <subcellularLocation>
        <location evidence="4">Cytoplasm</location>
    </subcellularLocation>
</comment>
<evidence type="ECO:0000256" key="3">
    <source>
        <dbReference type="ARBA" id="ARBA00022917"/>
    </source>
</evidence>
<evidence type="ECO:0000313" key="8">
    <source>
        <dbReference type="Proteomes" id="UP000765509"/>
    </source>
</evidence>
<dbReference type="EMBL" id="AVOT02058812">
    <property type="protein sequence ID" value="MBW0552613.1"/>
    <property type="molecule type" value="Genomic_DNA"/>
</dbReference>
<evidence type="ECO:0000259" key="6">
    <source>
        <dbReference type="Pfam" id="PF19445"/>
    </source>
</evidence>
<dbReference type="GO" id="GO:0008237">
    <property type="term" value="F:metallopeptidase activity"/>
    <property type="evidence" value="ECO:0007669"/>
    <property type="project" value="InterPro"/>
</dbReference>
<proteinExistence type="inferred from homology"/>
<keyword evidence="2 4" id="KW-0396">Initiation factor</keyword>
<protein>
    <recommendedName>
        <fullName evidence="4">Eukaryotic translation initiation factor 3 subunit H</fullName>
        <shortName evidence="4">eIF3h</shortName>
    </recommendedName>
</protein>
<evidence type="ECO:0000313" key="7">
    <source>
        <dbReference type="EMBL" id="MBW0552613.1"/>
    </source>
</evidence>
<dbReference type="CDD" id="cd08065">
    <property type="entry name" value="MPN_eIF3h"/>
    <property type="match status" value="1"/>
</dbReference>
<dbReference type="InterPro" id="IPR045810">
    <property type="entry name" value="eIF3h_C"/>
</dbReference>
<keyword evidence="8" id="KW-1185">Reference proteome</keyword>
<organism evidence="7 8">
    <name type="scientific">Austropuccinia psidii MF-1</name>
    <dbReference type="NCBI Taxonomy" id="1389203"/>
    <lineage>
        <taxon>Eukaryota</taxon>
        <taxon>Fungi</taxon>
        <taxon>Dikarya</taxon>
        <taxon>Basidiomycota</taxon>
        <taxon>Pucciniomycotina</taxon>
        <taxon>Pucciniomycetes</taxon>
        <taxon>Pucciniales</taxon>
        <taxon>Sphaerophragmiaceae</taxon>
        <taxon>Austropuccinia</taxon>
    </lineage>
</organism>
<dbReference type="PANTHER" id="PTHR10410">
    <property type="entry name" value="EUKARYOTIC TRANSLATION INITIATION FACTOR 3 -RELATED"/>
    <property type="match status" value="1"/>
</dbReference>
<dbReference type="OrthoDB" id="10265695at2759"/>
<evidence type="ECO:0000259" key="5">
    <source>
        <dbReference type="Pfam" id="PF01398"/>
    </source>
</evidence>
<dbReference type="GO" id="GO:0016282">
    <property type="term" value="C:eukaryotic 43S preinitiation complex"/>
    <property type="evidence" value="ECO:0007669"/>
    <property type="project" value="UniProtKB-UniRule"/>
</dbReference>
<dbReference type="Pfam" id="PF19445">
    <property type="entry name" value="eIF3h_C"/>
    <property type="match status" value="1"/>
</dbReference>
<dbReference type="GO" id="GO:0033290">
    <property type="term" value="C:eukaryotic 48S preinitiation complex"/>
    <property type="evidence" value="ECO:0007669"/>
    <property type="project" value="UniProtKB-UniRule"/>
</dbReference>
<dbReference type="Gene3D" id="3.40.140.10">
    <property type="entry name" value="Cytidine Deaminase, domain 2"/>
    <property type="match status" value="1"/>
</dbReference>
<keyword evidence="1 4" id="KW-0963">Cytoplasm</keyword>
<dbReference type="HAMAP" id="MF_03007">
    <property type="entry name" value="eIF3h"/>
    <property type="match status" value="1"/>
</dbReference>